<protein>
    <recommendedName>
        <fullName evidence="3">DUF922 domain-containing protein</fullName>
    </recommendedName>
</protein>
<evidence type="ECO:0000313" key="1">
    <source>
        <dbReference type="EMBL" id="MFC0603527.1"/>
    </source>
</evidence>
<reference evidence="1 2" key="1">
    <citation type="submission" date="2024-09" db="EMBL/GenBank/DDBJ databases">
        <authorList>
            <person name="Sun Q."/>
            <person name="Mori K."/>
        </authorList>
    </citation>
    <scope>NUCLEOTIDE SEQUENCE [LARGE SCALE GENOMIC DNA]</scope>
    <source>
        <strain evidence="1 2">NCAIM B.02481</strain>
    </source>
</reference>
<dbReference type="RefSeq" id="WP_386059500.1">
    <property type="nucleotide sequence ID" value="NZ_JBHLTQ010000001.1"/>
</dbReference>
<organism evidence="1 2">
    <name type="scientific">Winogradskyella pulchriflava</name>
    <dbReference type="NCBI Taxonomy" id="1110688"/>
    <lineage>
        <taxon>Bacteria</taxon>
        <taxon>Pseudomonadati</taxon>
        <taxon>Bacteroidota</taxon>
        <taxon>Flavobacteriia</taxon>
        <taxon>Flavobacteriales</taxon>
        <taxon>Flavobacteriaceae</taxon>
        <taxon>Winogradskyella</taxon>
    </lineage>
</organism>
<dbReference type="EMBL" id="JBHLTQ010000001">
    <property type="protein sequence ID" value="MFC0603527.1"/>
    <property type="molecule type" value="Genomic_DNA"/>
</dbReference>
<evidence type="ECO:0008006" key="3">
    <source>
        <dbReference type="Google" id="ProtNLM"/>
    </source>
</evidence>
<gene>
    <name evidence="1" type="ORF">ACFFGA_03105</name>
</gene>
<dbReference type="Proteomes" id="UP001589832">
    <property type="component" value="Unassembled WGS sequence"/>
</dbReference>
<sequence>MFLGIPTSLIAQNTIEWSKDRPLSWADFKATPNTEIYAFALTTYDIEIQPSDISVDEDNNIQNYEDLKVVANFYTNLSWVFKESDDLLSHEQLHFDIAALYALKMQIEFEKLKKQKVKNFDSYSEIYSSLWAECRKIQNVYDEETSHGQRIEENNNWINKITQEIESLE</sequence>
<accession>A0ABV6Q5M1</accession>
<comment type="caution">
    <text evidence="1">The sequence shown here is derived from an EMBL/GenBank/DDBJ whole genome shotgun (WGS) entry which is preliminary data.</text>
</comment>
<proteinExistence type="predicted"/>
<evidence type="ECO:0000313" key="2">
    <source>
        <dbReference type="Proteomes" id="UP001589832"/>
    </source>
</evidence>
<name>A0ABV6Q5M1_9FLAO</name>
<keyword evidence="2" id="KW-1185">Reference proteome</keyword>